<dbReference type="SUPFAM" id="SSF47384">
    <property type="entry name" value="Homodimeric domain of signal transducing histidine kinase"/>
    <property type="match status" value="1"/>
</dbReference>
<dbReference type="InterPro" id="IPR001789">
    <property type="entry name" value="Sig_transdc_resp-reg_receiver"/>
</dbReference>
<organism evidence="14 15">
    <name type="scientific">Fimbriiglobus ruber</name>
    <dbReference type="NCBI Taxonomy" id="1908690"/>
    <lineage>
        <taxon>Bacteria</taxon>
        <taxon>Pseudomonadati</taxon>
        <taxon>Planctomycetota</taxon>
        <taxon>Planctomycetia</taxon>
        <taxon>Gemmatales</taxon>
        <taxon>Gemmataceae</taxon>
        <taxon>Fimbriiglobus</taxon>
    </lineage>
</organism>
<feature type="domain" description="Histidine kinase" evidence="10">
    <location>
        <begin position="404"/>
        <end position="623"/>
    </location>
</feature>
<dbReference type="PANTHER" id="PTHR43065:SF42">
    <property type="entry name" value="TWO-COMPONENT SENSOR PPRA"/>
    <property type="match status" value="1"/>
</dbReference>
<keyword evidence="5" id="KW-0547">Nucleotide-binding</keyword>
<dbReference type="Pfam" id="PF00989">
    <property type="entry name" value="PAS"/>
    <property type="match status" value="1"/>
</dbReference>
<gene>
    <name evidence="14" type="ORF">FRUB_08046</name>
</gene>
<dbReference type="PROSITE" id="PS50113">
    <property type="entry name" value="PAC"/>
    <property type="match status" value="1"/>
</dbReference>
<dbReference type="AlphaFoldDB" id="A0A225D3E4"/>
<dbReference type="InterPro" id="IPR004358">
    <property type="entry name" value="Sig_transdc_His_kin-like_C"/>
</dbReference>
<evidence type="ECO:0000256" key="2">
    <source>
        <dbReference type="ARBA" id="ARBA00012438"/>
    </source>
</evidence>
<evidence type="ECO:0000256" key="6">
    <source>
        <dbReference type="ARBA" id="ARBA00022777"/>
    </source>
</evidence>
<dbReference type="InterPro" id="IPR036097">
    <property type="entry name" value="HisK_dim/P_sf"/>
</dbReference>
<feature type="modified residue" description="4-aspartylphosphate" evidence="9">
    <location>
        <position position="63"/>
    </location>
</feature>
<keyword evidence="3 9" id="KW-0597">Phosphoprotein</keyword>
<evidence type="ECO:0000313" key="14">
    <source>
        <dbReference type="EMBL" id="OWK35483.1"/>
    </source>
</evidence>
<dbReference type="GO" id="GO:0000155">
    <property type="term" value="F:phosphorelay sensor kinase activity"/>
    <property type="evidence" value="ECO:0007669"/>
    <property type="project" value="InterPro"/>
</dbReference>
<dbReference type="InterPro" id="IPR001610">
    <property type="entry name" value="PAC"/>
</dbReference>
<keyword evidence="4" id="KW-0808">Transferase</keyword>
<dbReference type="SMART" id="SM00086">
    <property type="entry name" value="PAC"/>
    <property type="match status" value="1"/>
</dbReference>
<dbReference type="SMART" id="SM00091">
    <property type="entry name" value="PAS"/>
    <property type="match status" value="2"/>
</dbReference>
<dbReference type="SMART" id="SM00448">
    <property type="entry name" value="REC"/>
    <property type="match status" value="2"/>
</dbReference>
<dbReference type="PROSITE" id="PS50109">
    <property type="entry name" value="HIS_KIN"/>
    <property type="match status" value="1"/>
</dbReference>
<feature type="domain" description="PAS" evidence="12">
    <location>
        <begin position="263"/>
        <end position="336"/>
    </location>
</feature>
<evidence type="ECO:0000259" key="10">
    <source>
        <dbReference type="PROSITE" id="PS50109"/>
    </source>
</evidence>
<evidence type="ECO:0000259" key="13">
    <source>
        <dbReference type="PROSITE" id="PS50113"/>
    </source>
</evidence>
<evidence type="ECO:0000256" key="1">
    <source>
        <dbReference type="ARBA" id="ARBA00000085"/>
    </source>
</evidence>
<sequence>MTTAYLPTGPTAATLLVVEDDPGIAELERRRLEEAGYLVIVASNAEDALLEVGRGGIDLVLLDYRLPGGTDGLDFYTRVKQAGYDLPVILVTGFSNEATVIQALRIGVRDVVTKSFEYLDYLPQAVARILRQVGTERRLAESEARLAGVIESAKDAVIVVEADRRVSLFNPAAERMFGCSAGSALGRPLTDFIPNELVPRTGPGESPDPMSLSYQMRMGSRGIRAGNVEFPLEATASRGQVDGRTFHTVVVRDVTDRLRAEEALRLRDRAIQAANQGILIADAGVPDNPIIYASPGFERMTGYAVADVLGRNCRFLQGADTDPAEVARLRAAIRNADACTVELINYRKDGTRFWNELSVSPVRDADGRLTHFVGVQSDVTKRRELEEQFRQAQKMEAVGQLAGGIAHDFNNLLTVISGYSKLLLDASIPDVAWRESVSEIYHAGCRAADLTRQLLAFSRQTVLEPKVLDPNALVVSAEKLLRRLIGEDVILTTRLDPRAGRVLADPGQLEQALVNLAVNARDAMPQGGELSIGTRNVNVDGDRPEVVPGWYVAISATDTGHGMATATRARIFEPFFTTKEPGKGTGLGLPMVYGFVRQSGGFIEVTSEPGLGAKFELFLPRVEAVAVPAQTPGLLSTPTGSETLLLVEDDLAVRSFASRILRGVGYTVLEASDGPDAVRVASAHQGPIALVITDVVMPGGMGGQQVAEIVHATFPTAKVLFVSGYLDDAVVRNGVAAERVNFLPKPFTPSALARKVREVLEG</sequence>
<evidence type="ECO:0000256" key="7">
    <source>
        <dbReference type="ARBA" id="ARBA00022840"/>
    </source>
</evidence>
<dbReference type="SUPFAM" id="SSF52172">
    <property type="entry name" value="CheY-like"/>
    <property type="match status" value="2"/>
</dbReference>
<dbReference type="GO" id="GO:0005524">
    <property type="term" value="F:ATP binding"/>
    <property type="evidence" value="ECO:0007669"/>
    <property type="project" value="UniProtKB-KW"/>
</dbReference>
<dbReference type="InterPro" id="IPR003661">
    <property type="entry name" value="HisK_dim/P_dom"/>
</dbReference>
<dbReference type="InterPro" id="IPR005467">
    <property type="entry name" value="His_kinase_dom"/>
</dbReference>
<dbReference type="Gene3D" id="3.30.450.20">
    <property type="entry name" value="PAS domain"/>
    <property type="match status" value="2"/>
</dbReference>
<comment type="catalytic activity">
    <reaction evidence="1">
        <text>ATP + protein L-histidine = ADP + protein N-phospho-L-histidine.</text>
        <dbReference type="EC" id="2.7.13.3"/>
    </reaction>
</comment>
<evidence type="ECO:0000259" key="11">
    <source>
        <dbReference type="PROSITE" id="PS50110"/>
    </source>
</evidence>
<evidence type="ECO:0000256" key="8">
    <source>
        <dbReference type="ARBA" id="ARBA00023012"/>
    </source>
</evidence>
<dbReference type="RefSeq" id="WP_088258675.1">
    <property type="nucleotide sequence ID" value="NZ_NIDE01000017.1"/>
</dbReference>
<keyword evidence="8" id="KW-0902">Two-component regulatory system</keyword>
<feature type="domain" description="PAS" evidence="12">
    <location>
        <begin position="142"/>
        <end position="196"/>
    </location>
</feature>
<keyword evidence="15" id="KW-1185">Reference proteome</keyword>
<keyword evidence="7" id="KW-0067">ATP-binding</keyword>
<dbReference type="InterPro" id="IPR000700">
    <property type="entry name" value="PAS-assoc_C"/>
</dbReference>
<evidence type="ECO:0000256" key="4">
    <source>
        <dbReference type="ARBA" id="ARBA00022679"/>
    </source>
</evidence>
<comment type="caution">
    <text evidence="14">The sequence shown here is derived from an EMBL/GenBank/DDBJ whole genome shotgun (WGS) entry which is preliminary data.</text>
</comment>
<dbReference type="EMBL" id="NIDE01000017">
    <property type="protein sequence ID" value="OWK35483.1"/>
    <property type="molecule type" value="Genomic_DNA"/>
</dbReference>
<protein>
    <recommendedName>
        <fullName evidence="2">histidine kinase</fullName>
        <ecNumber evidence="2">2.7.13.3</ecNumber>
    </recommendedName>
</protein>
<dbReference type="Proteomes" id="UP000214646">
    <property type="component" value="Unassembled WGS sequence"/>
</dbReference>
<reference evidence="15" key="1">
    <citation type="submission" date="2017-06" db="EMBL/GenBank/DDBJ databases">
        <title>Genome analysis of Fimbriiglobus ruber SP5, the first member of the order Planctomycetales with confirmed chitinolytic capability.</title>
        <authorList>
            <person name="Ravin N.V."/>
            <person name="Rakitin A.L."/>
            <person name="Ivanova A.A."/>
            <person name="Beletsky A.V."/>
            <person name="Kulichevskaya I.S."/>
            <person name="Mardanov A.V."/>
            <person name="Dedysh S.N."/>
        </authorList>
    </citation>
    <scope>NUCLEOTIDE SEQUENCE [LARGE SCALE GENOMIC DNA]</scope>
    <source>
        <strain evidence="15">SP5</strain>
    </source>
</reference>
<dbReference type="InterPro" id="IPR035965">
    <property type="entry name" value="PAS-like_dom_sf"/>
</dbReference>
<dbReference type="SUPFAM" id="SSF55874">
    <property type="entry name" value="ATPase domain of HSP90 chaperone/DNA topoisomerase II/histidine kinase"/>
    <property type="match status" value="1"/>
</dbReference>
<evidence type="ECO:0000256" key="9">
    <source>
        <dbReference type="PROSITE-ProRule" id="PRU00169"/>
    </source>
</evidence>
<keyword evidence="6 14" id="KW-0418">Kinase</keyword>
<feature type="domain" description="Response regulatory" evidence="11">
    <location>
        <begin position="643"/>
        <end position="760"/>
    </location>
</feature>
<dbReference type="SUPFAM" id="SSF55785">
    <property type="entry name" value="PYP-like sensor domain (PAS domain)"/>
    <property type="match status" value="2"/>
</dbReference>
<dbReference type="InterPro" id="IPR013767">
    <property type="entry name" value="PAS_fold"/>
</dbReference>
<proteinExistence type="predicted"/>
<dbReference type="InterPro" id="IPR036890">
    <property type="entry name" value="HATPase_C_sf"/>
</dbReference>
<evidence type="ECO:0000256" key="3">
    <source>
        <dbReference type="ARBA" id="ARBA00022553"/>
    </source>
</evidence>
<dbReference type="InterPro" id="IPR000014">
    <property type="entry name" value="PAS"/>
</dbReference>
<dbReference type="CDD" id="cd00130">
    <property type="entry name" value="PAS"/>
    <property type="match status" value="2"/>
</dbReference>
<evidence type="ECO:0000259" key="12">
    <source>
        <dbReference type="PROSITE" id="PS50112"/>
    </source>
</evidence>
<dbReference type="Gene3D" id="1.10.287.130">
    <property type="match status" value="1"/>
</dbReference>
<dbReference type="SMART" id="SM00387">
    <property type="entry name" value="HATPase_c"/>
    <property type="match status" value="1"/>
</dbReference>
<dbReference type="PANTHER" id="PTHR43065">
    <property type="entry name" value="SENSOR HISTIDINE KINASE"/>
    <property type="match status" value="1"/>
</dbReference>
<dbReference type="EC" id="2.7.13.3" evidence="2"/>
<dbReference type="SMART" id="SM00388">
    <property type="entry name" value="HisKA"/>
    <property type="match status" value="1"/>
</dbReference>
<accession>A0A225D3E4</accession>
<dbReference type="GO" id="GO:0006355">
    <property type="term" value="P:regulation of DNA-templated transcription"/>
    <property type="evidence" value="ECO:0007669"/>
    <property type="project" value="InterPro"/>
</dbReference>
<feature type="modified residue" description="4-aspartylphosphate" evidence="9">
    <location>
        <position position="694"/>
    </location>
</feature>
<dbReference type="Pfam" id="PF02518">
    <property type="entry name" value="HATPase_c"/>
    <property type="match status" value="1"/>
</dbReference>
<dbReference type="CDD" id="cd17574">
    <property type="entry name" value="REC_OmpR"/>
    <property type="match status" value="1"/>
</dbReference>
<dbReference type="Pfam" id="PF00512">
    <property type="entry name" value="HisKA"/>
    <property type="match status" value="1"/>
</dbReference>
<dbReference type="InterPro" id="IPR003594">
    <property type="entry name" value="HATPase_dom"/>
</dbReference>
<dbReference type="Pfam" id="PF00072">
    <property type="entry name" value="Response_reg"/>
    <property type="match status" value="2"/>
</dbReference>
<dbReference type="PROSITE" id="PS50112">
    <property type="entry name" value="PAS"/>
    <property type="match status" value="2"/>
</dbReference>
<feature type="domain" description="Response regulatory" evidence="11">
    <location>
        <begin position="14"/>
        <end position="129"/>
    </location>
</feature>
<dbReference type="InterPro" id="IPR011006">
    <property type="entry name" value="CheY-like_superfamily"/>
</dbReference>
<dbReference type="CDD" id="cd00082">
    <property type="entry name" value="HisKA"/>
    <property type="match status" value="1"/>
</dbReference>
<dbReference type="PROSITE" id="PS50110">
    <property type="entry name" value="RESPONSE_REGULATORY"/>
    <property type="match status" value="2"/>
</dbReference>
<evidence type="ECO:0000313" key="15">
    <source>
        <dbReference type="Proteomes" id="UP000214646"/>
    </source>
</evidence>
<feature type="domain" description="PAC" evidence="13">
    <location>
        <begin position="339"/>
        <end position="391"/>
    </location>
</feature>
<dbReference type="Pfam" id="PF13426">
    <property type="entry name" value="PAS_9"/>
    <property type="match status" value="1"/>
</dbReference>
<dbReference type="PRINTS" id="PR00344">
    <property type="entry name" value="BCTRLSENSOR"/>
</dbReference>
<evidence type="ECO:0000256" key="5">
    <source>
        <dbReference type="ARBA" id="ARBA00022741"/>
    </source>
</evidence>
<name>A0A225D3E4_9BACT</name>
<dbReference type="Gene3D" id="3.30.565.10">
    <property type="entry name" value="Histidine kinase-like ATPase, C-terminal domain"/>
    <property type="match status" value="1"/>
</dbReference>
<dbReference type="NCBIfam" id="TIGR00229">
    <property type="entry name" value="sensory_box"/>
    <property type="match status" value="2"/>
</dbReference>
<dbReference type="OrthoDB" id="220475at2"/>
<dbReference type="Gene3D" id="3.40.50.2300">
    <property type="match status" value="2"/>
</dbReference>